<dbReference type="PROSITE" id="PS50405">
    <property type="entry name" value="GST_CTER"/>
    <property type="match status" value="1"/>
</dbReference>
<feature type="region of interest" description="Disordered" evidence="1">
    <location>
        <begin position="32"/>
        <end position="57"/>
    </location>
</feature>
<dbReference type="GO" id="GO:0004364">
    <property type="term" value="F:glutathione transferase activity"/>
    <property type="evidence" value="ECO:0007669"/>
    <property type="project" value="UniProtKB-EC"/>
</dbReference>
<dbReference type="InterPro" id="IPR004045">
    <property type="entry name" value="Glutathione_S-Trfase_N"/>
</dbReference>
<dbReference type="SFLD" id="SFLDG01148">
    <property type="entry name" value="Xi_(cytGST)"/>
    <property type="match status" value="1"/>
</dbReference>
<dbReference type="InterPro" id="IPR040079">
    <property type="entry name" value="Glutathione_S-Trfase"/>
</dbReference>
<dbReference type="SFLD" id="SFLDS00019">
    <property type="entry name" value="Glutathione_Transferase_(cytos"/>
    <property type="match status" value="1"/>
</dbReference>
<dbReference type="PANTHER" id="PTHR32419:SF31">
    <property type="entry name" value="OS02G0814800 PROTEIN"/>
    <property type="match status" value="1"/>
</dbReference>
<feature type="compositionally biased region" description="Low complexity" evidence="1">
    <location>
        <begin position="43"/>
        <end position="57"/>
    </location>
</feature>
<evidence type="ECO:0000256" key="1">
    <source>
        <dbReference type="SAM" id="MobiDB-lite"/>
    </source>
</evidence>
<dbReference type="FunFam" id="1.20.1050.10:FF:000045">
    <property type="entry name" value="Glutathione S-transferase family protein"/>
    <property type="match status" value="1"/>
</dbReference>
<dbReference type="Gene3D" id="1.20.1050.10">
    <property type="match status" value="1"/>
</dbReference>
<dbReference type="SFLD" id="SFLDG01206">
    <property type="entry name" value="Xi.1"/>
    <property type="match status" value="1"/>
</dbReference>
<organism evidence="3">
    <name type="scientific">Opuntia streptacantha</name>
    <name type="common">Prickly pear cactus</name>
    <name type="synonym">Opuntia cardona</name>
    <dbReference type="NCBI Taxonomy" id="393608"/>
    <lineage>
        <taxon>Eukaryota</taxon>
        <taxon>Viridiplantae</taxon>
        <taxon>Streptophyta</taxon>
        <taxon>Embryophyta</taxon>
        <taxon>Tracheophyta</taxon>
        <taxon>Spermatophyta</taxon>
        <taxon>Magnoliopsida</taxon>
        <taxon>eudicotyledons</taxon>
        <taxon>Gunneridae</taxon>
        <taxon>Pentapetalae</taxon>
        <taxon>Caryophyllales</taxon>
        <taxon>Cactineae</taxon>
        <taxon>Cactaceae</taxon>
        <taxon>Opuntioideae</taxon>
        <taxon>Opuntia</taxon>
    </lineage>
</organism>
<proteinExistence type="predicted"/>
<accession>A0A7C9D5Q4</accession>
<feature type="domain" description="GST C-terminal" evidence="2">
    <location>
        <begin position="251"/>
        <end position="393"/>
    </location>
</feature>
<dbReference type="EMBL" id="GISG01089504">
    <property type="protein sequence ID" value="MBA4634122.1"/>
    <property type="molecule type" value="Transcribed_RNA"/>
</dbReference>
<dbReference type="EC" id="2.5.1.18" evidence="3"/>
<dbReference type="SUPFAM" id="SSF52833">
    <property type="entry name" value="Thioredoxin-like"/>
    <property type="match status" value="1"/>
</dbReference>
<reference evidence="3" key="2">
    <citation type="submission" date="2020-07" db="EMBL/GenBank/DDBJ databases">
        <authorList>
            <person name="Vera ALvarez R."/>
            <person name="Arias-Moreno D.M."/>
            <person name="Jimenez-Jacinto V."/>
            <person name="Jimenez-Bremont J.F."/>
            <person name="Swaminathan K."/>
            <person name="Moose S.P."/>
            <person name="Guerrero-Gonzalez M.L."/>
            <person name="Marino-Ramirez L."/>
            <person name="Landsman D."/>
            <person name="Rodriguez-Kessler M."/>
            <person name="Delgado-Sanchez P."/>
        </authorList>
    </citation>
    <scope>NUCLEOTIDE SEQUENCE</scope>
    <source>
        <tissue evidence="3">Cladode</tissue>
    </source>
</reference>
<dbReference type="FunFam" id="3.40.30.10:FF:000265">
    <property type="entry name" value="Glutathione S-transferase family protein"/>
    <property type="match status" value="1"/>
</dbReference>
<name>A0A7C9D5Q4_OPUST</name>
<dbReference type="InterPro" id="IPR036249">
    <property type="entry name" value="Thioredoxin-like_sf"/>
</dbReference>
<evidence type="ECO:0000259" key="2">
    <source>
        <dbReference type="PROSITE" id="PS50405"/>
    </source>
</evidence>
<dbReference type="PANTHER" id="PTHR32419">
    <property type="entry name" value="GLUTATHIONYL-HYDROQUINONE REDUCTASE"/>
    <property type="match status" value="1"/>
</dbReference>
<evidence type="ECO:0000313" key="3">
    <source>
        <dbReference type="EMBL" id="MBA4634122.1"/>
    </source>
</evidence>
<dbReference type="InterPro" id="IPR016639">
    <property type="entry name" value="GST_Omega/GSH"/>
</dbReference>
<dbReference type="InterPro" id="IPR010987">
    <property type="entry name" value="Glutathione-S-Trfase_C-like"/>
</dbReference>
<sequence length="421" mass="47188">MMSTTCFFRSPPPFSTPAPAVKTPNSNPTCLHLRPMNSLRSPTTSTSTSSSSTSDRRNPLTLLTNLLWGKSLPPQLLISTVRSIWHSVWLLMMSQLAPADPTGSYSRPKSQFRAKPNSISRQNLTTLHLYVGLPCPWAHRTLVVRALKGLEDVIPVSVAAPGIDGLWVFREEVGSHGDVGLVPGKDNANGCKTLKEVYRLRPGGYDGRSTVPMLWDVKRKEVVCNESYDIIQLLNSEFNEVAGNPELDLEPPALKERIEEWNRIIYPNVNNGVYRCGFAQTQEAYDAAVNDLFETLDMLEDHLGSSRYLCGDSLTLADVCLFTTLIRFDLVYNVMFKCTKKKLVEYPNLHGYMRDIYQIPKVAQTCNLEALMDGYYKFLFPLNPGNIRPIMPSACQHESLSRPHNRESLLSTVKSMQATPC</sequence>
<dbReference type="GO" id="GO:0005737">
    <property type="term" value="C:cytoplasm"/>
    <property type="evidence" value="ECO:0007669"/>
    <property type="project" value="TreeGrafter"/>
</dbReference>
<reference evidence="3" key="1">
    <citation type="journal article" date="2013" name="J. Plant Res.">
        <title>Effect of fungi and light on seed germination of three Opuntia species from semiarid lands of central Mexico.</title>
        <authorList>
            <person name="Delgado-Sanchez P."/>
            <person name="Jimenez-Bremont J.F."/>
            <person name="Guerrero-Gonzalez Mde L."/>
            <person name="Flores J."/>
        </authorList>
    </citation>
    <scope>NUCLEOTIDE SEQUENCE</scope>
    <source>
        <tissue evidence="3">Cladode</tissue>
    </source>
</reference>
<dbReference type="SUPFAM" id="SSF47616">
    <property type="entry name" value="GST C-terminal domain-like"/>
    <property type="match status" value="1"/>
</dbReference>
<dbReference type="Gene3D" id="3.40.30.10">
    <property type="entry name" value="Glutaredoxin"/>
    <property type="match status" value="1"/>
</dbReference>
<dbReference type="Pfam" id="PF13410">
    <property type="entry name" value="GST_C_2"/>
    <property type="match status" value="1"/>
</dbReference>
<dbReference type="InterPro" id="IPR036282">
    <property type="entry name" value="Glutathione-S-Trfase_C_sf"/>
</dbReference>
<dbReference type="InterPro" id="IPR047047">
    <property type="entry name" value="GST_Omega-like_C"/>
</dbReference>
<dbReference type="CDD" id="cd03190">
    <property type="entry name" value="GST_C_Omega_like"/>
    <property type="match status" value="1"/>
</dbReference>
<dbReference type="AlphaFoldDB" id="A0A7C9D5Q4"/>
<keyword evidence="3" id="KW-0808">Transferase</keyword>
<dbReference type="Pfam" id="PF13409">
    <property type="entry name" value="GST_N_2"/>
    <property type="match status" value="1"/>
</dbReference>
<protein>
    <submittedName>
        <fullName evidence="3">Glutathione transferase</fullName>
        <ecNumber evidence="3">2.5.1.18</ecNumber>
    </submittedName>
</protein>